<evidence type="ECO:0000313" key="4">
    <source>
        <dbReference type="Proteomes" id="UP000559885"/>
    </source>
</evidence>
<dbReference type="Proteomes" id="UP000559885">
    <property type="component" value="Unassembled WGS sequence"/>
</dbReference>
<dbReference type="RefSeq" id="WP_185374282.1">
    <property type="nucleotide sequence ID" value="NZ_JAARRM010000004.1"/>
</dbReference>
<dbReference type="PANTHER" id="PTHR45266">
    <property type="entry name" value="OXALOACETATE DECARBOXYLASE ALPHA CHAIN"/>
    <property type="match status" value="1"/>
</dbReference>
<dbReference type="InterPro" id="IPR000089">
    <property type="entry name" value="Biotin_lipoyl"/>
</dbReference>
<dbReference type="Pfam" id="PF00364">
    <property type="entry name" value="Biotin_lipoyl"/>
    <property type="match status" value="1"/>
</dbReference>
<dbReference type="PANTHER" id="PTHR45266:SF3">
    <property type="entry name" value="OXALOACETATE DECARBOXYLASE ALPHA CHAIN"/>
    <property type="match status" value="1"/>
</dbReference>
<dbReference type="AlphaFoldDB" id="A0A841ZNM4"/>
<keyword evidence="1" id="KW-0092">Biotin</keyword>
<dbReference type="InterPro" id="IPR050709">
    <property type="entry name" value="Biotin_Carboxyl_Carrier/Decarb"/>
</dbReference>
<evidence type="ECO:0000259" key="2">
    <source>
        <dbReference type="PROSITE" id="PS50968"/>
    </source>
</evidence>
<dbReference type="EMBL" id="JAARRM010000004">
    <property type="protein sequence ID" value="MBC1521996.1"/>
    <property type="molecule type" value="Genomic_DNA"/>
</dbReference>
<feature type="domain" description="Lipoyl-binding" evidence="2">
    <location>
        <begin position="1"/>
        <end position="70"/>
    </location>
</feature>
<dbReference type="SUPFAM" id="SSF51230">
    <property type="entry name" value="Single hybrid motif"/>
    <property type="match status" value="1"/>
</dbReference>
<name>A0A841ZNM4_9LIST</name>
<evidence type="ECO:0000313" key="3">
    <source>
        <dbReference type="EMBL" id="MBC1521996.1"/>
    </source>
</evidence>
<organism evidence="3 4">
    <name type="scientific">Listeria aquatica</name>
    <dbReference type="NCBI Taxonomy" id="1494960"/>
    <lineage>
        <taxon>Bacteria</taxon>
        <taxon>Bacillati</taxon>
        <taxon>Bacillota</taxon>
        <taxon>Bacilli</taxon>
        <taxon>Bacillales</taxon>
        <taxon>Listeriaceae</taxon>
        <taxon>Listeria</taxon>
    </lineage>
</organism>
<dbReference type="PROSITE" id="PS50968">
    <property type="entry name" value="BIOTINYL_LIPOYL"/>
    <property type="match status" value="1"/>
</dbReference>
<comment type="caution">
    <text evidence="3">The sequence shown here is derived from an EMBL/GenBank/DDBJ whole genome shotgun (WGS) entry which is preliminary data.</text>
</comment>
<proteinExistence type="predicted"/>
<reference evidence="3 4" key="1">
    <citation type="submission" date="2020-03" db="EMBL/GenBank/DDBJ databases">
        <title>Soil Listeria distribution.</title>
        <authorList>
            <person name="Liao J."/>
            <person name="Wiedmann M."/>
        </authorList>
    </citation>
    <scope>NUCLEOTIDE SEQUENCE [LARGE SCALE GENOMIC DNA]</scope>
    <source>
        <strain evidence="3 4">FSL L7-1507</strain>
    </source>
</reference>
<dbReference type="InterPro" id="IPR011053">
    <property type="entry name" value="Single_hybrid_motif"/>
</dbReference>
<protein>
    <submittedName>
        <fullName evidence="3">Acetyl-CoA carboxylase biotin carboxyl carrier protein subunit</fullName>
    </submittedName>
</protein>
<dbReference type="CDD" id="cd06850">
    <property type="entry name" value="biotinyl_domain"/>
    <property type="match status" value="1"/>
</dbReference>
<evidence type="ECO:0000256" key="1">
    <source>
        <dbReference type="ARBA" id="ARBA00023267"/>
    </source>
</evidence>
<gene>
    <name evidence="3" type="ORF">HB912_10080</name>
</gene>
<accession>A0A841ZNM4</accession>
<dbReference type="Gene3D" id="2.40.50.100">
    <property type="match status" value="1"/>
</dbReference>
<sequence length="70" mass="7784">MEEIRAVITGTLHQFKKHAGDKVKKGEVLAEIESMKMLIPVEAPNTGKIVEWSVTEGEFVNENDTIGMLD</sequence>